<sequence length="496" mass="54916">VESLEEATKHRVARLGSIATELLGLVKKDSETRSAKKHWRMVHDYITASRANLLAIALQSARANAQEMQPPPVPALEFELVHTELLYRPSAVEVMDGMLGHTEASYPGSAGADALVEILLRYHPRITHDDVVVKIGIAGGDGTVHHCLLAWIHILLYRYDLLQGIKVQFYLLPCGANNMLASHLAMHDVWFGGMVMSAVQSPLSLVPMLSAKGGGGGGGHKIKDKEKKQAPGANIQRKSFTGFRGDGDKGKASYQQEYKQVLPNQLLQLQVQNYFREADIAMPISVFVCEGWSGSGKKQFQHHLPFCCRMELGLTAYLADTCFKHSSSGTPNPGVARPNNLQPNDSRLEEQKYKYKLEAALSLNEVDMCGIENTTQTLHPARSFLQLNLCNVATPADQGLQPDPTSDNMMVQVIESDWYLKGRRGRRPPVEDFSNAPCYRAAKLQIDAQDSLNPFNILLDGELYGPFFKVRIYPCRLPGARADTARFPVMASMEMN</sequence>
<comment type="caution">
    <text evidence="1">The sequence shown here is derived from an EMBL/GenBank/DDBJ whole genome shotgun (WGS) entry which is preliminary data.</text>
</comment>
<protein>
    <submittedName>
        <fullName evidence="1">Uncharacterized protein</fullName>
    </submittedName>
</protein>
<evidence type="ECO:0000313" key="1">
    <source>
        <dbReference type="EMBL" id="KAK3239177.1"/>
    </source>
</evidence>
<dbReference type="Proteomes" id="UP001190700">
    <property type="component" value="Unassembled WGS sequence"/>
</dbReference>
<proteinExistence type="predicted"/>
<dbReference type="InterPro" id="IPR017438">
    <property type="entry name" value="ATP-NAD_kinase_N"/>
</dbReference>
<dbReference type="AlphaFoldDB" id="A0AAE0BME2"/>
<gene>
    <name evidence="1" type="ORF">CYMTET_50880</name>
</gene>
<keyword evidence="2" id="KW-1185">Reference proteome</keyword>
<dbReference type="Gene3D" id="3.40.50.10330">
    <property type="entry name" value="Probable inorganic polyphosphate/atp-NAD kinase, domain 1"/>
    <property type="match status" value="1"/>
</dbReference>
<accession>A0AAE0BME2</accession>
<name>A0AAE0BME2_9CHLO</name>
<reference evidence="1 2" key="1">
    <citation type="journal article" date="2015" name="Genome Biol. Evol.">
        <title>Comparative Genomics of a Bacterivorous Green Alga Reveals Evolutionary Causalities and Consequences of Phago-Mixotrophic Mode of Nutrition.</title>
        <authorList>
            <person name="Burns J.A."/>
            <person name="Paasch A."/>
            <person name="Narechania A."/>
            <person name="Kim E."/>
        </authorList>
    </citation>
    <scope>NUCLEOTIDE SEQUENCE [LARGE SCALE GENOMIC DNA]</scope>
    <source>
        <strain evidence="1 2">PLY_AMNH</strain>
    </source>
</reference>
<feature type="non-terminal residue" evidence="1">
    <location>
        <position position="1"/>
    </location>
</feature>
<evidence type="ECO:0000313" key="2">
    <source>
        <dbReference type="Proteomes" id="UP001190700"/>
    </source>
</evidence>
<organism evidence="1 2">
    <name type="scientific">Cymbomonas tetramitiformis</name>
    <dbReference type="NCBI Taxonomy" id="36881"/>
    <lineage>
        <taxon>Eukaryota</taxon>
        <taxon>Viridiplantae</taxon>
        <taxon>Chlorophyta</taxon>
        <taxon>Pyramimonadophyceae</taxon>
        <taxon>Pyramimonadales</taxon>
        <taxon>Pyramimonadaceae</taxon>
        <taxon>Cymbomonas</taxon>
    </lineage>
</organism>
<dbReference type="EMBL" id="LGRX02034002">
    <property type="protein sequence ID" value="KAK3239177.1"/>
    <property type="molecule type" value="Genomic_DNA"/>
</dbReference>